<dbReference type="Proteomes" id="UP001054945">
    <property type="component" value="Unassembled WGS sequence"/>
</dbReference>
<evidence type="ECO:0000313" key="1">
    <source>
        <dbReference type="EMBL" id="GIY70185.1"/>
    </source>
</evidence>
<protein>
    <submittedName>
        <fullName evidence="1">Uncharacterized protein</fullName>
    </submittedName>
</protein>
<proteinExistence type="predicted"/>
<sequence>MNHSQCRPRKHIREFRVNIPTGGEEAGTHLQEIPFDFMTQNLNESFSQLPRESEGNPCIPRRILIQKRDRVTTEKTRNSALQLGRVTLAFLHDYSLTRR</sequence>
<keyword evidence="2" id="KW-1185">Reference proteome</keyword>
<name>A0AAV4VL64_CAEEX</name>
<reference evidence="1 2" key="1">
    <citation type="submission" date="2021-06" db="EMBL/GenBank/DDBJ databases">
        <title>Caerostris extrusa draft genome.</title>
        <authorList>
            <person name="Kono N."/>
            <person name="Arakawa K."/>
        </authorList>
    </citation>
    <scope>NUCLEOTIDE SEQUENCE [LARGE SCALE GENOMIC DNA]</scope>
</reference>
<organism evidence="1 2">
    <name type="scientific">Caerostris extrusa</name>
    <name type="common">Bark spider</name>
    <name type="synonym">Caerostris bankana</name>
    <dbReference type="NCBI Taxonomy" id="172846"/>
    <lineage>
        <taxon>Eukaryota</taxon>
        <taxon>Metazoa</taxon>
        <taxon>Ecdysozoa</taxon>
        <taxon>Arthropoda</taxon>
        <taxon>Chelicerata</taxon>
        <taxon>Arachnida</taxon>
        <taxon>Araneae</taxon>
        <taxon>Araneomorphae</taxon>
        <taxon>Entelegynae</taxon>
        <taxon>Araneoidea</taxon>
        <taxon>Araneidae</taxon>
        <taxon>Caerostris</taxon>
    </lineage>
</organism>
<dbReference type="EMBL" id="BPLR01014635">
    <property type="protein sequence ID" value="GIY70185.1"/>
    <property type="molecule type" value="Genomic_DNA"/>
</dbReference>
<comment type="caution">
    <text evidence="1">The sequence shown here is derived from an EMBL/GenBank/DDBJ whole genome shotgun (WGS) entry which is preliminary data.</text>
</comment>
<gene>
    <name evidence="1" type="ORF">CEXT_367361</name>
</gene>
<evidence type="ECO:0000313" key="2">
    <source>
        <dbReference type="Proteomes" id="UP001054945"/>
    </source>
</evidence>
<accession>A0AAV4VL64</accession>
<dbReference type="AlphaFoldDB" id="A0AAV4VL64"/>